<feature type="compositionally biased region" description="Polar residues" evidence="1">
    <location>
        <begin position="1"/>
        <end position="22"/>
    </location>
</feature>
<dbReference type="EMBL" id="GBRH01179544">
    <property type="protein sequence ID" value="JAE18352.1"/>
    <property type="molecule type" value="Transcribed_RNA"/>
</dbReference>
<organism evidence="2">
    <name type="scientific">Arundo donax</name>
    <name type="common">Giant reed</name>
    <name type="synonym">Donax arundinaceus</name>
    <dbReference type="NCBI Taxonomy" id="35708"/>
    <lineage>
        <taxon>Eukaryota</taxon>
        <taxon>Viridiplantae</taxon>
        <taxon>Streptophyta</taxon>
        <taxon>Embryophyta</taxon>
        <taxon>Tracheophyta</taxon>
        <taxon>Spermatophyta</taxon>
        <taxon>Magnoliopsida</taxon>
        <taxon>Liliopsida</taxon>
        <taxon>Poales</taxon>
        <taxon>Poaceae</taxon>
        <taxon>PACMAD clade</taxon>
        <taxon>Arundinoideae</taxon>
        <taxon>Arundineae</taxon>
        <taxon>Arundo</taxon>
    </lineage>
</organism>
<evidence type="ECO:0000313" key="2">
    <source>
        <dbReference type="EMBL" id="JAE18352.1"/>
    </source>
</evidence>
<sequence length="48" mass="5437">MRYYSNTLPKEATEANSAVDHQQGSEDKLPKFCLSLQTAHPIVDEMQN</sequence>
<dbReference type="AlphaFoldDB" id="A0A0A9G1G1"/>
<feature type="region of interest" description="Disordered" evidence="1">
    <location>
        <begin position="1"/>
        <end position="26"/>
    </location>
</feature>
<reference evidence="2" key="1">
    <citation type="submission" date="2014-09" db="EMBL/GenBank/DDBJ databases">
        <authorList>
            <person name="Magalhaes I.L.F."/>
            <person name="Oliveira U."/>
            <person name="Santos F.R."/>
            <person name="Vidigal T.H.D.A."/>
            <person name="Brescovit A.D."/>
            <person name="Santos A.J."/>
        </authorList>
    </citation>
    <scope>NUCLEOTIDE SEQUENCE</scope>
    <source>
        <tissue evidence="2">Shoot tissue taken approximately 20 cm above the soil surface</tissue>
    </source>
</reference>
<evidence type="ECO:0000256" key="1">
    <source>
        <dbReference type="SAM" id="MobiDB-lite"/>
    </source>
</evidence>
<proteinExistence type="predicted"/>
<accession>A0A0A9G1G1</accession>
<reference evidence="2" key="2">
    <citation type="journal article" date="2015" name="Data Brief">
        <title>Shoot transcriptome of the giant reed, Arundo donax.</title>
        <authorList>
            <person name="Barrero R.A."/>
            <person name="Guerrero F.D."/>
            <person name="Moolhuijzen P."/>
            <person name="Goolsby J.A."/>
            <person name="Tidwell J."/>
            <person name="Bellgard S.E."/>
            <person name="Bellgard M.I."/>
        </authorList>
    </citation>
    <scope>NUCLEOTIDE SEQUENCE</scope>
    <source>
        <tissue evidence="2">Shoot tissue taken approximately 20 cm above the soil surface</tissue>
    </source>
</reference>
<protein>
    <submittedName>
        <fullName evidence="2">Uncharacterized protein</fullName>
    </submittedName>
</protein>
<name>A0A0A9G1G1_ARUDO</name>